<dbReference type="Gene3D" id="3.30.530.20">
    <property type="match status" value="1"/>
</dbReference>
<dbReference type="SUPFAM" id="SSF55961">
    <property type="entry name" value="Bet v1-like"/>
    <property type="match status" value="1"/>
</dbReference>
<reference evidence="4" key="1">
    <citation type="submission" date="2019-09" db="EMBL/GenBank/DDBJ databases">
        <title>Mumia zhuanghuii sp. nov. isolated from the intestinal contents of plateau pika (Ochotona curzoniae) in the Qinghai-Tibet plateau of China.</title>
        <authorList>
            <person name="Tian Z."/>
        </authorList>
    </citation>
    <scope>NUCLEOTIDE SEQUENCE [LARGE SCALE GENOMIC DNA]</scope>
    <source>
        <strain evidence="4">L-031</strain>
    </source>
</reference>
<dbReference type="RefSeq" id="WP_150926023.1">
    <property type="nucleotide sequence ID" value="NZ_CP044232.1"/>
</dbReference>
<organism evidence="3 4">
    <name type="scientific">Microbacterium lushaniae</name>
    <dbReference type="NCBI Taxonomy" id="2614639"/>
    <lineage>
        <taxon>Bacteria</taxon>
        <taxon>Bacillati</taxon>
        <taxon>Actinomycetota</taxon>
        <taxon>Actinomycetes</taxon>
        <taxon>Micrococcales</taxon>
        <taxon>Microbacteriaceae</taxon>
        <taxon>Microbacterium</taxon>
    </lineage>
</organism>
<sequence length="221" mass="23654">MVDVNNEIDAVTRAVRTEEVDGASRHAQSLTRTYPSPLADVWEATTTAERIARWFAPVEGDLRLGGHYQVVGNAGGTIRSCTPPEDGSAEYRLTWEYGGGMSWVTVGLRAVGEEATELTLTHTARAEDLPPGFWEQFGPGATGVGWDQGLLGLSLHLTGAPGPRPEDAYTWPLTEEGRAFTRRAADAWAHAHIAAGADAEAAARAAEATYAFYSGEEQPQG</sequence>
<evidence type="ECO:0000313" key="3">
    <source>
        <dbReference type="EMBL" id="QEW04154.1"/>
    </source>
</evidence>
<evidence type="ECO:0000313" key="4">
    <source>
        <dbReference type="Proteomes" id="UP000325516"/>
    </source>
</evidence>
<dbReference type="AlphaFoldDB" id="A0A5J6L6B3"/>
<evidence type="ECO:0000256" key="1">
    <source>
        <dbReference type="ARBA" id="ARBA00006817"/>
    </source>
</evidence>
<comment type="similarity">
    <text evidence="1">Belongs to the AHA1 family.</text>
</comment>
<keyword evidence="4" id="KW-1185">Reference proteome</keyword>
<dbReference type="EMBL" id="CP044232">
    <property type="protein sequence ID" value="QEW04154.1"/>
    <property type="molecule type" value="Genomic_DNA"/>
</dbReference>
<evidence type="ECO:0000259" key="2">
    <source>
        <dbReference type="Pfam" id="PF08327"/>
    </source>
</evidence>
<dbReference type="KEGG" id="mlz:F6J85_14365"/>
<gene>
    <name evidence="3" type="ORF">F6J85_14365</name>
</gene>
<protein>
    <submittedName>
        <fullName evidence="3">Polyketide cyclase</fullName>
    </submittedName>
</protein>
<dbReference type="InterPro" id="IPR023393">
    <property type="entry name" value="START-like_dom_sf"/>
</dbReference>
<proteinExistence type="inferred from homology"/>
<accession>A0A5J6L6B3</accession>
<dbReference type="InterPro" id="IPR013538">
    <property type="entry name" value="ASHA1/2-like_C"/>
</dbReference>
<feature type="domain" description="Activator of Hsp90 ATPase homologue 1/2-like C-terminal" evidence="2">
    <location>
        <begin position="37"/>
        <end position="129"/>
    </location>
</feature>
<dbReference type="Pfam" id="PF08327">
    <property type="entry name" value="AHSA1"/>
    <property type="match status" value="1"/>
</dbReference>
<dbReference type="Proteomes" id="UP000325516">
    <property type="component" value="Chromosome"/>
</dbReference>
<name>A0A5J6L6B3_9MICO</name>